<feature type="region of interest" description="Disordered" evidence="1">
    <location>
        <begin position="254"/>
        <end position="298"/>
    </location>
</feature>
<evidence type="ECO:0000313" key="3">
    <source>
        <dbReference type="Proteomes" id="UP001174997"/>
    </source>
</evidence>
<reference evidence="2" key="1">
    <citation type="submission" date="2023-06" db="EMBL/GenBank/DDBJ databases">
        <title>Genome-scale phylogeny and comparative genomics of the fungal order Sordariales.</title>
        <authorList>
            <consortium name="Lawrence Berkeley National Laboratory"/>
            <person name="Hensen N."/>
            <person name="Bonometti L."/>
            <person name="Westerberg I."/>
            <person name="Brannstrom I.O."/>
            <person name="Guillou S."/>
            <person name="Cros-Aarteil S."/>
            <person name="Calhoun S."/>
            <person name="Haridas S."/>
            <person name="Kuo A."/>
            <person name="Mondo S."/>
            <person name="Pangilinan J."/>
            <person name="Riley R."/>
            <person name="Labutti K."/>
            <person name="Andreopoulos B."/>
            <person name="Lipzen A."/>
            <person name="Chen C."/>
            <person name="Yanf M."/>
            <person name="Daum C."/>
            <person name="Ng V."/>
            <person name="Clum A."/>
            <person name="Steindorff A."/>
            <person name="Ohm R."/>
            <person name="Martin F."/>
            <person name="Silar P."/>
            <person name="Natvig D."/>
            <person name="Lalanne C."/>
            <person name="Gautier V."/>
            <person name="Ament-Velasquez S.L."/>
            <person name="Kruys A."/>
            <person name="Hutchinson M.I."/>
            <person name="Powell A.J."/>
            <person name="Barry K."/>
            <person name="Miller A.N."/>
            <person name="Grigoriev I.V."/>
            <person name="Debuchy R."/>
            <person name="Gladieux P."/>
            <person name="Thoren M.H."/>
            <person name="Johannesson H."/>
        </authorList>
    </citation>
    <scope>NUCLEOTIDE SEQUENCE</scope>
    <source>
        <strain evidence="2">CBS 307.81</strain>
    </source>
</reference>
<evidence type="ECO:0000313" key="2">
    <source>
        <dbReference type="EMBL" id="KAK0659433.1"/>
    </source>
</evidence>
<feature type="region of interest" description="Disordered" evidence="1">
    <location>
        <begin position="313"/>
        <end position="357"/>
    </location>
</feature>
<protein>
    <recommendedName>
        <fullName evidence="4">F-box domain-containing protein</fullName>
    </recommendedName>
</protein>
<feature type="compositionally biased region" description="Low complexity" evidence="1">
    <location>
        <begin position="1"/>
        <end position="10"/>
    </location>
</feature>
<feature type="compositionally biased region" description="Basic and acidic residues" evidence="1">
    <location>
        <begin position="260"/>
        <end position="297"/>
    </location>
</feature>
<accession>A0AA39YVQ3</accession>
<gene>
    <name evidence="2" type="ORF">QBC41DRAFT_307969</name>
</gene>
<name>A0AA39YVQ3_9PEZI</name>
<comment type="caution">
    <text evidence="2">The sequence shown here is derived from an EMBL/GenBank/DDBJ whole genome shotgun (WGS) entry which is preliminary data.</text>
</comment>
<dbReference type="Proteomes" id="UP001174997">
    <property type="component" value="Unassembled WGS sequence"/>
</dbReference>
<evidence type="ECO:0000256" key="1">
    <source>
        <dbReference type="SAM" id="MobiDB-lite"/>
    </source>
</evidence>
<evidence type="ECO:0008006" key="4">
    <source>
        <dbReference type="Google" id="ProtNLM"/>
    </source>
</evidence>
<organism evidence="2 3">
    <name type="scientific">Cercophora samala</name>
    <dbReference type="NCBI Taxonomy" id="330535"/>
    <lineage>
        <taxon>Eukaryota</taxon>
        <taxon>Fungi</taxon>
        <taxon>Dikarya</taxon>
        <taxon>Ascomycota</taxon>
        <taxon>Pezizomycotina</taxon>
        <taxon>Sordariomycetes</taxon>
        <taxon>Sordariomycetidae</taxon>
        <taxon>Sordariales</taxon>
        <taxon>Lasiosphaeriaceae</taxon>
        <taxon>Cercophora</taxon>
    </lineage>
</organism>
<feature type="compositionally biased region" description="Pro residues" evidence="1">
    <location>
        <begin position="11"/>
        <end position="26"/>
    </location>
</feature>
<dbReference type="EMBL" id="JAULSY010000185">
    <property type="protein sequence ID" value="KAK0659433.1"/>
    <property type="molecule type" value="Genomic_DNA"/>
</dbReference>
<sequence>MATPEETAAMTPPPAPTAQVAPPPPTPTLSTLAPELLLHILEAITSTTTLVRFLQACPPAWRVYVKHSQPLLLRLARYRYSKPGLTADDIISYKAPFELPFMQLITNDNCMSILTPDCPGSLDHSRCEKVYLLMGGGGPKGREEWVQLPRGAELVERWDRAWEGKEEKKKGRLTLKRVRYYGEMTRFAVGWERWMSKGEVGGRSGSSSRAGARKVNERMTEMQCLEGHEETMGKRGRKELGWGVTVQRRAEYFTNWGGGGEKKNAGRGDKKAEQKEKKPVVKATVKKEEKRKVEEKPAAVANKKVKVEKAVPAVEEAAQENGNGEVRIKPDPDNELMPMPPPKTKPLPRFKLEEDDW</sequence>
<keyword evidence="3" id="KW-1185">Reference proteome</keyword>
<feature type="region of interest" description="Disordered" evidence="1">
    <location>
        <begin position="1"/>
        <end position="26"/>
    </location>
</feature>
<dbReference type="AlphaFoldDB" id="A0AA39YVQ3"/>
<proteinExistence type="predicted"/>